<dbReference type="PANTHER" id="PTHR23517:SF3">
    <property type="entry name" value="INTEGRAL MEMBRANE TRANSPORT PROTEIN"/>
    <property type="match status" value="1"/>
</dbReference>
<dbReference type="Proteomes" id="UP000194798">
    <property type="component" value="Unassembled WGS sequence"/>
</dbReference>
<keyword evidence="6 7" id="KW-0472">Membrane</keyword>
<evidence type="ECO:0000313" key="10">
    <source>
        <dbReference type="EMBL" id="OUD15230.1"/>
    </source>
</evidence>
<keyword evidence="4 7" id="KW-0812">Transmembrane</keyword>
<evidence type="ECO:0000256" key="6">
    <source>
        <dbReference type="ARBA" id="ARBA00023136"/>
    </source>
</evidence>
<feature type="transmembrane region" description="Helical" evidence="7">
    <location>
        <begin position="612"/>
        <end position="635"/>
    </location>
</feature>
<dbReference type="PROSITE" id="PS50850">
    <property type="entry name" value="MFS"/>
    <property type="match status" value="1"/>
</dbReference>
<dbReference type="PRINTS" id="PR01035">
    <property type="entry name" value="TCRTETA"/>
</dbReference>
<dbReference type="CDD" id="cd17325">
    <property type="entry name" value="MFS_MdtG_SLC18_like"/>
    <property type="match status" value="1"/>
</dbReference>
<feature type="transmembrane region" description="Helical" evidence="7">
    <location>
        <begin position="345"/>
        <end position="365"/>
    </location>
</feature>
<feature type="domain" description="HAMP" evidence="9">
    <location>
        <begin position="219"/>
        <end position="271"/>
    </location>
</feature>
<dbReference type="PROSITE" id="PS50885">
    <property type="entry name" value="HAMP"/>
    <property type="match status" value="1"/>
</dbReference>
<dbReference type="Gene3D" id="1.20.1250.20">
    <property type="entry name" value="MFS general substrate transporter like domains"/>
    <property type="match status" value="1"/>
</dbReference>
<dbReference type="InterPro" id="IPR001958">
    <property type="entry name" value="Tet-R_TetA/multi-R_MdtG-like"/>
</dbReference>
<dbReference type="GO" id="GO:0022857">
    <property type="term" value="F:transmembrane transporter activity"/>
    <property type="evidence" value="ECO:0007669"/>
    <property type="project" value="InterPro"/>
</dbReference>
<feature type="transmembrane region" description="Helical" evidence="7">
    <location>
        <begin position="402"/>
        <end position="424"/>
    </location>
</feature>
<keyword evidence="2" id="KW-0813">Transport</keyword>
<dbReference type="SUPFAM" id="SSF103473">
    <property type="entry name" value="MFS general substrate transporter"/>
    <property type="match status" value="1"/>
</dbReference>
<keyword evidence="11" id="KW-1185">Reference proteome</keyword>
<keyword evidence="3" id="KW-1003">Cell membrane</keyword>
<feature type="domain" description="Major facilitator superfamily (MFS) profile" evidence="8">
    <location>
        <begin position="301"/>
        <end position="704"/>
    </location>
</feature>
<dbReference type="SUPFAM" id="SSF158472">
    <property type="entry name" value="HAMP domain-like"/>
    <property type="match status" value="1"/>
</dbReference>
<comment type="subcellular location">
    <subcellularLocation>
        <location evidence="1">Cell membrane</location>
        <topology evidence="1">Multi-pass membrane protein</topology>
    </subcellularLocation>
</comment>
<feature type="transmembrane region" description="Helical" evidence="7">
    <location>
        <begin position="557"/>
        <end position="574"/>
    </location>
</feature>
<feature type="transmembrane region" description="Helical" evidence="7">
    <location>
        <begin position="519"/>
        <end position="545"/>
    </location>
</feature>
<feature type="transmembrane region" description="Helical" evidence="7">
    <location>
        <begin position="377"/>
        <end position="396"/>
    </location>
</feature>
<name>A0A251XAV3_9GAMM</name>
<dbReference type="PANTHER" id="PTHR23517">
    <property type="entry name" value="RESISTANCE PROTEIN MDTM, PUTATIVE-RELATED-RELATED"/>
    <property type="match status" value="1"/>
</dbReference>
<dbReference type="InterPro" id="IPR011701">
    <property type="entry name" value="MFS"/>
</dbReference>
<organism evidence="10 11">
    <name type="scientific">Thioflexithrix psekupsensis</name>
    <dbReference type="NCBI Taxonomy" id="1570016"/>
    <lineage>
        <taxon>Bacteria</taxon>
        <taxon>Pseudomonadati</taxon>
        <taxon>Pseudomonadota</taxon>
        <taxon>Gammaproteobacteria</taxon>
        <taxon>Thiotrichales</taxon>
        <taxon>Thioflexithrix</taxon>
    </lineage>
</organism>
<feature type="transmembrane region" description="Helical" evidence="7">
    <location>
        <begin position="20"/>
        <end position="41"/>
    </location>
</feature>
<evidence type="ECO:0000259" key="9">
    <source>
        <dbReference type="PROSITE" id="PS50885"/>
    </source>
</evidence>
<dbReference type="InterPro" id="IPR036259">
    <property type="entry name" value="MFS_trans_sf"/>
</dbReference>
<evidence type="ECO:0000256" key="3">
    <source>
        <dbReference type="ARBA" id="ARBA00022475"/>
    </source>
</evidence>
<dbReference type="OrthoDB" id="7786710at2"/>
<evidence type="ECO:0000256" key="7">
    <source>
        <dbReference type="SAM" id="Phobius"/>
    </source>
</evidence>
<dbReference type="GO" id="GO:0005886">
    <property type="term" value="C:plasma membrane"/>
    <property type="evidence" value="ECO:0007669"/>
    <property type="project" value="UniProtKB-SubCell"/>
</dbReference>
<feature type="transmembrane region" description="Helical" evidence="7">
    <location>
        <begin position="656"/>
        <end position="676"/>
    </location>
</feature>
<dbReference type="RefSeq" id="WP_086486822.1">
    <property type="nucleotide sequence ID" value="NZ_MSLT01000006.1"/>
</dbReference>
<dbReference type="InterPro" id="IPR020846">
    <property type="entry name" value="MFS_dom"/>
</dbReference>
<gene>
    <name evidence="10" type="ORF">TPSD3_01485</name>
</gene>
<dbReference type="Gene3D" id="6.10.340.10">
    <property type="match status" value="1"/>
</dbReference>
<evidence type="ECO:0000259" key="8">
    <source>
        <dbReference type="PROSITE" id="PS50850"/>
    </source>
</evidence>
<sequence length="707" mass="79265">MFSNKVHSPQEDTTYYANKMSWQLTFIAAMVMIVASVWLSYQAWFYFEQELIPEIDKKSVAVGHSVIQPIRRNLNHDMPFENMVDVEVFFKKHLENHKEIIYIAITDEQGKLKYKTNPLSLELAPLLQQASREFWQKYPLNQSARIHENSSHVSLINTVYNTTMIIAYGEENKIAGLLHLGVNQQFVKNKTQEVIYDVITLLIISLLITSEFLRFLINHNIAAPIHLINVAINQAKKGNFTHTIRNHSSDEVGIFIKTFNKVIIRLNEYYQQGQHSLKALQVKLAYHFAENGRPNELVDNVLINIRIPVFLFMFAEELPRSFFPRYVEDLYQNSEALLFNLSKEVAMGLPISLFMLVVAIAMPISGRLSDKYGSRRIFLIGLIPSTMGFILTAFSQNIYELLASRCLSAFGYGMMFIACQGYVAHHTTGKARTQGMAMFVAAVMGAAMCGPPVGGILADQLGFRAVFMIAALLAIPSALMVYYFLVSPQNNKESTAGKNSLYSKLHWSDFALLLKNIRFVTLSFFAALPTKFALTGFIFYFIPIYLSESGDNTQSTIGRILMLYGITAIIITPISAKLADKWKAQWYFVASSGFLAGMSVLFMVFFDGTMATGFSVALLGVAHAIGIAPQLALVPELCQEEAKRIGQATIISLFRLIERLGAVLGSLVMAALLTYYKEEAVFILGGGLAMSALIFSLIFSFDSTRLK</sequence>
<dbReference type="Pfam" id="PF07690">
    <property type="entry name" value="MFS_1"/>
    <property type="match status" value="1"/>
</dbReference>
<dbReference type="GO" id="GO:0007165">
    <property type="term" value="P:signal transduction"/>
    <property type="evidence" value="ECO:0007669"/>
    <property type="project" value="InterPro"/>
</dbReference>
<evidence type="ECO:0000256" key="1">
    <source>
        <dbReference type="ARBA" id="ARBA00004651"/>
    </source>
</evidence>
<dbReference type="AlphaFoldDB" id="A0A251XAV3"/>
<accession>A0A251XAV3</accession>
<evidence type="ECO:0000256" key="2">
    <source>
        <dbReference type="ARBA" id="ARBA00022448"/>
    </source>
</evidence>
<evidence type="ECO:0000313" key="11">
    <source>
        <dbReference type="Proteomes" id="UP000194798"/>
    </source>
</evidence>
<evidence type="ECO:0008006" key="12">
    <source>
        <dbReference type="Google" id="ProtNLM"/>
    </source>
</evidence>
<dbReference type="CDD" id="cd06225">
    <property type="entry name" value="HAMP"/>
    <property type="match status" value="1"/>
</dbReference>
<reference evidence="10 11" key="1">
    <citation type="submission" date="2016-12" db="EMBL/GenBank/DDBJ databases">
        <title>Thioflexothrix psekupsii D3 genome sequencing and assembly.</title>
        <authorList>
            <person name="Fomenkov A."/>
            <person name="Vincze T."/>
            <person name="Grabovich M."/>
            <person name="Anton B.P."/>
            <person name="Dubinina G."/>
            <person name="Orlova M."/>
            <person name="Belousova E."/>
            <person name="Roberts R.J."/>
        </authorList>
    </citation>
    <scope>NUCLEOTIDE SEQUENCE [LARGE SCALE GENOMIC DNA]</scope>
    <source>
        <strain evidence="10">D3</strain>
    </source>
</reference>
<evidence type="ECO:0000256" key="5">
    <source>
        <dbReference type="ARBA" id="ARBA00022989"/>
    </source>
</evidence>
<feature type="transmembrane region" description="Helical" evidence="7">
    <location>
        <begin position="436"/>
        <end position="457"/>
    </location>
</feature>
<feature type="transmembrane region" description="Helical" evidence="7">
    <location>
        <begin position="586"/>
        <end position="606"/>
    </location>
</feature>
<protein>
    <recommendedName>
        <fullName evidence="12">Major facilitator superfamily (MFS) profile domain-containing protein</fullName>
    </recommendedName>
</protein>
<dbReference type="SMART" id="SM00304">
    <property type="entry name" value="HAMP"/>
    <property type="match status" value="1"/>
</dbReference>
<feature type="transmembrane region" description="Helical" evidence="7">
    <location>
        <begin position="463"/>
        <end position="485"/>
    </location>
</feature>
<feature type="transmembrane region" description="Helical" evidence="7">
    <location>
        <begin position="682"/>
        <end position="701"/>
    </location>
</feature>
<dbReference type="InterPro" id="IPR003660">
    <property type="entry name" value="HAMP_dom"/>
</dbReference>
<proteinExistence type="predicted"/>
<evidence type="ECO:0000256" key="4">
    <source>
        <dbReference type="ARBA" id="ARBA00022692"/>
    </source>
</evidence>
<dbReference type="EMBL" id="MSLT01000006">
    <property type="protein sequence ID" value="OUD15230.1"/>
    <property type="molecule type" value="Genomic_DNA"/>
</dbReference>
<comment type="caution">
    <text evidence="10">The sequence shown here is derived from an EMBL/GenBank/DDBJ whole genome shotgun (WGS) entry which is preliminary data.</text>
</comment>
<dbReference type="InterPro" id="IPR050171">
    <property type="entry name" value="MFS_Transporters"/>
</dbReference>
<keyword evidence="5 7" id="KW-1133">Transmembrane helix</keyword>